<dbReference type="OrthoDB" id="5176350at2"/>
<dbReference type="RefSeq" id="WP_026159444.1">
    <property type="nucleotide sequence ID" value="NZ_AQUX01000009.1"/>
</dbReference>
<protein>
    <submittedName>
        <fullName evidence="4">Cysteine synthase</fullName>
    </submittedName>
</protein>
<dbReference type="Proteomes" id="UP000029914">
    <property type="component" value="Chromosome"/>
</dbReference>
<dbReference type="PROSITE" id="PS00901">
    <property type="entry name" value="CYS_SYNTHASE"/>
    <property type="match status" value="1"/>
</dbReference>
<evidence type="ECO:0000313" key="5">
    <source>
        <dbReference type="Proteomes" id="UP000029914"/>
    </source>
</evidence>
<dbReference type="STRING" id="558173.CDOO_06470"/>
<evidence type="ECO:0000259" key="3">
    <source>
        <dbReference type="Pfam" id="PF00291"/>
    </source>
</evidence>
<dbReference type="InterPro" id="IPR001926">
    <property type="entry name" value="TrpB-like_PALP"/>
</dbReference>
<dbReference type="InterPro" id="IPR050214">
    <property type="entry name" value="Cys_Synth/Cystath_Beta-Synth"/>
</dbReference>
<dbReference type="SUPFAM" id="SSF53686">
    <property type="entry name" value="Tryptophan synthase beta subunit-like PLP-dependent enzymes"/>
    <property type="match status" value="1"/>
</dbReference>
<dbReference type="CDD" id="cd01561">
    <property type="entry name" value="CBS_like"/>
    <property type="match status" value="1"/>
</dbReference>
<feature type="domain" description="Tryptophan synthase beta chain-like PALP" evidence="3">
    <location>
        <begin position="10"/>
        <end position="299"/>
    </location>
</feature>
<dbReference type="EMBL" id="CP006764">
    <property type="protein sequence ID" value="AIT60937.1"/>
    <property type="molecule type" value="Genomic_DNA"/>
</dbReference>
<comment type="cofactor">
    <cofactor evidence="1">
        <name>pyridoxal 5'-phosphate</name>
        <dbReference type="ChEBI" id="CHEBI:597326"/>
    </cofactor>
</comment>
<dbReference type="HOGENOM" id="CLU_021018_1_0_11"/>
<dbReference type="InterPro" id="IPR001216">
    <property type="entry name" value="P-phosphate_BS"/>
</dbReference>
<name>A0A097IFM7_9CORY</name>
<evidence type="ECO:0000313" key="4">
    <source>
        <dbReference type="EMBL" id="AIT60937.1"/>
    </source>
</evidence>
<dbReference type="KEGG" id="cdo:CDOO_06470"/>
<gene>
    <name evidence="4" type="ORF">CDOO_06470</name>
</gene>
<organism evidence="4 5">
    <name type="scientific">Corynebacterium doosanense CAU 212 = DSM 45436</name>
    <dbReference type="NCBI Taxonomy" id="558173"/>
    <lineage>
        <taxon>Bacteria</taxon>
        <taxon>Bacillati</taxon>
        <taxon>Actinomycetota</taxon>
        <taxon>Actinomycetes</taxon>
        <taxon>Mycobacteriales</taxon>
        <taxon>Corynebacteriaceae</taxon>
        <taxon>Corynebacterium</taxon>
    </lineage>
</organism>
<dbReference type="eggNOG" id="COG0031">
    <property type="taxonomic scope" value="Bacteria"/>
</dbReference>
<evidence type="ECO:0000256" key="1">
    <source>
        <dbReference type="ARBA" id="ARBA00001933"/>
    </source>
</evidence>
<dbReference type="PANTHER" id="PTHR10314">
    <property type="entry name" value="CYSTATHIONINE BETA-SYNTHASE"/>
    <property type="match status" value="1"/>
</dbReference>
<dbReference type="AlphaFoldDB" id="A0A097IFM7"/>
<proteinExistence type="predicted"/>
<keyword evidence="2" id="KW-0663">Pyridoxal phosphate</keyword>
<dbReference type="GO" id="GO:0006535">
    <property type="term" value="P:cysteine biosynthetic process from serine"/>
    <property type="evidence" value="ECO:0007669"/>
    <property type="project" value="InterPro"/>
</dbReference>
<reference evidence="4 5" key="1">
    <citation type="submission" date="2013-09" db="EMBL/GenBank/DDBJ databases">
        <title>Complete genome sequence of Corynebacterium doosanense CAU 212(T) (=DSM 45436(T)), isolated from activated sludge.</title>
        <authorList>
            <person name="Schaffert L."/>
            <person name="Albersmeier A."/>
            <person name="Kalinowski J."/>
            <person name="Ruckert C."/>
        </authorList>
    </citation>
    <scope>NUCLEOTIDE SEQUENCE [LARGE SCALE GENOMIC DNA]</scope>
    <source>
        <strain evidence="4 5">CAU 212</strain>
    </source>
</reference>
<keyword evidence="5" id="KW-1185">Reference proteome</keyword>
<accession>A0A097IFM7</accession>
<sequence length="319" mass="33507">MTDRLYVGIESTVGHTPLVRLDRLAALKGREDLNIWAKLESFNPGGSAKDRTAAGMVADAIATGRLRPGSIAVESSSGNLGVALAREAVLHEFTFHCVVDPRANRTTVAHMRALGAVVHEVTEPDPETSDWLTARRQLVEKLLTEYDGAINFDQYSNRAAFAAHRDGTMAEIMADLGHAPDHVFVAVSTTGTLGGCLAATVDTPTEVHAVDAEGSVLFGGKRGVRPLPGYGAGVVTELSTQVTPRDIARIDARSAISAARELAACEAILPGASGGAVLAALDAALPDYPAGADVVAILHDNGTAYLSTIYDDTWVEENV</sequence>
<dbReference type="Gene3D" id="3.40.50.1100">
    <property type="match status" value="2"/>
</dbReference>
<dbReference type="InterPro" id="IPR036052">
    <property type="entry name" value="TrpB-like_PALP_sf"/>
</dbReference>
<dbReference type="Pfam" id="PF00291">
    <property type="entry name" value="PALP"/>
    <property type="match status" value="1"/>
</dbReference>
<dbReference type="GO" id="GO:0016765">
    <property type="term" value="F:transferase activity, transferring alkyl or aryl (other than methyl) groups"/>
    <property type="evidence" value="ECO:0007669"/>
    <property type="project" value="UniProtKB-ARBA"/>
</dbReference>
<evidence type="ECO:0000256" key="2">
    <source>
        <dbReference type="ARBA" id="ARBA00022898"/>
    </source>
</evidence>